<reference evidence="1 2" key="1">
    <citation type="submission" date="2020-03" db="EMBL/GenBank/DDBJ databases">
        <authorList>
            <person name="Wang L."/>
            <person name="He N."/>
            <person name="Li Y."/>
            <person name="Fang Y."/>
            <person name="Zhang F."/>
        </authorList>
    </citation>
    <scope>NUCLEOTIDE SEQUENCE [LARGE SCALE GENOMIC DNA]</scope>
    <source>
        <strain evidence="2">hsmgli-8</strain>
    </source>
</reference>
<gene>
    <name evidence="1" type="ORF">HBH25_12745</name>
</gene>
<dbReference type="Proteomes" id="UP000746535">
    <property type="component" value="Unassembled WGS sequence"/>
</dbReference>
<sequence length="345" mass="37080">MNPLRLCNSYTRRRDRDTCFMTTVAASGDMDIHQQLRSLIEAGKDRLPLPGAGHTLTRWQALAEVASWDLSLVKLFEGHTDALAILAELAPAYEPGNALWGVWAAELPDARVVAEPLDSGKLRLNGIKGWCSGAACVDRALITVTTAQGAPFLAAVTLSQPTVTLQEGHWAAVGMAATQSFNVCFDGTLADVVCAGDGYWARPGFWQGGAGIAACWYGAAARLAKYLRLSTKDDPHTLAHLGAVDSGLKGAATSLRECARWIDDHPAADASLPVRRVRAQVEAAVESIVRHVGRALGATPYCRDRHFARLVADLPVFVRQSHAERDLAALGALVREQAQAGDWRL</sequence>
<protein>
    <submittedName>
        <fullName evidence="1">Acyl-CoA dehydrogenase</fullName>
    </submittedName>
</protein>
<proteinExistence type="predicted"/>
<dbReference type="InterPro" id="IPR009100">
    <property type="entry name" value="AcylCoA_DH/oxidase_NM_dom_sf"/>
</dbReference>
<evidence type="ECO:0000313" key="1">
    <source>
        <dbReference type="EMBL" id="NJP01714.1"/>
    </source>
</evidence>
<organism evidence="1 2">
    <name type="scientific">Pseudomonas quercus</name>
    <dbReference type="NCBI Taxonomy" id="2722792"/>
    <lineage>
        <taxon>Bacteria</taxon>
        <taxon>Pseudomonadati</taxon>
        <taxon>Pseudomonadota</taxon>
        <taxon>Gammaproteobacteria</taxon>
        <taxon>Pseudomonadales</taxon>
        <taxon>Pseudomonadaceae</taxon>
        <taxon>Pseudomonas</taxon>
    </lineage>
</organism>
<accession>A0ABX0YHR2</accession>
<dbReference type="EMBL" id="JAAVJI010000006">
    <property type="protein sequence ID" value="NJP01714.1"/>
    <property type="molecule type" value="Genomic_DNA"/>
</dbReference>
<name>A0ABX0YHR2_9PSED</name>
<evidence type="ECO:0000313" key="2">
    <source>
        <dbReference type="Proteomes" id="UP000746535"/>
    </source>
</evidence>
<keyword evidence="2" id="KW-1185">Reference proteome</keyword>
<comment type="caution">
    <text evidence="1">The sequence shown here is derived from an EMBL/GenBank/DDBJ whole genome shotgun (WGS) entry which is preliminary data.</text>
</comment>
<dbReference type="InterPro" id="IPR046373">
    <property type="entry name" value="Acyl-CoA_Oxase/DH_mid-dom_sf"/>
</dbReference>
<dbReference type="SUPFAM" id="SSF56645">
    <property type="entry name" value="Acyl-CoA dehydrogenase NM domain-like"/>
    <property type="match status" value="1"/>
</dbReference>
<dbReference type="Gene3D" id="2.40.110.10">
    <property type="entry name" value="Butyryl-CoA Dehydrogenase, subunit A, domain 2"/>
    <property type="match status" value="1"/>
</dbReference>